<proteinExistence type="predicted"/>
<name>A0A940T0F3_9MICO</name>
<comment type="caution">
    <text evidence="1">The sequence shown here is derived from an EMBL/GenBank/DDBJ whole genome shotgun (WGS) entry which is preliminary data.</text>
</comment>
<dbReference type="Proteomes" id="UP000675163">
    <property type="component" value="Unassembled WGS sequence"/>
</dbReference>
<organism evidence="1 2">
    <name type="scientific">Leucobacter exalbidus</name>
    <dbReference type="NCBI Taxonomy" id="662960"/>
    <lineage>
        <taxon>Bacteria</taxon>
        <taxon>Bacillati</taxon>
        <taxon>Actinomycetota</taxon>
        <taxon>Actinomycetes</taxon>
        <taxon>Micrococcales</taxon>
        <taxon>Microbacteriaceae</taxon>
        <taxon>Leucobacter</taxon>
    </lineage>
</organism>
<sequence>MGYFGDALAREHIVELSALMRSLHESHVVMERTPIDDVLAAQIEKSTKLGDYCGA</sequence>
<protein>
    <submittedName>
        <fullName evidence="1">Uncharacterized protein</fullName>
    </submittedName>
</protein>
<evidence type="ECO:0000313" key="2">
    <source>
        <dbReference type="Proteomes" id="UP000675163"/>
    </source>
</evidence>
<reference evidence="1" key="1">
    <citation type="submission" date="2021-02" db="EMBL/GenBank/DDBJ databases">
        <title>Sequencing the genomes of 1000 actinobacteria strains.</title>
        <authorList>
            <person name="Klenk H.-P."/>
        </authorList>
    </citation>
    <scope>NUCLEOTIDE SEQUENCE</scope>
    <source>
        <strain evidence="1">DSM 22850</strain>
    </source>
</reference>
<gene>
    <name evidence="1" type="ORF">JOF28_001077</name>
</gene>
<accession>A0A940T0F3</accession>
<dbReference type="EMBL" id="JAFIDA010000001">
    <property type="protein sequence ID" value="MBP1325845.1"/>
    <property type="molecule type" value="Genomic_DNA"/>
</dbReference>
<dbReference type="AlphaFoldDB" id="A0A940T0F3"/>
<evidence type="ECO:0000313" key="1">
    <source>
        <dbReference type="EMBL" id="MBP1325845.1"/>
    </source>
</evidence>
<keyword evidence="2" id="KW-1185">Reference proteome</keyword>